<sequence>MSSLDALSNTLEKSAPSEEPIGTNRLQLISHAIERVRDSVHYWTATPKREEKFKETCAQLKIPYTKNLCLDCKTRWNSTFLMLEVAIMYRDVFERLSLHESQYKYFPSEKDWDMADEIFQRLRVFFDVTELFSGTTYPTSNLYFPKVCVIRLALMEWKNCGNEIIEMMATRMITKFEKYWGVINTVMAIGTLLDPRYKMYLLNFFFRKIYGETEACVVIGQVKRVVQDLVLEYATKGRERDKAAQLDMLPPPSIPSSSKGRKFSHEDWQADFAAHVSEESAFIDTKSELDYYLEERPVPQTEHYFYILNWWKSNEAKFPTLQAIARDFLAIPISTVASESSFSTGGRFVTPHRSRLRPDTLEALMCNQDWLWNELGTTTNIGIECYIIHNIEGDVDDSSKSESTITIIMG</sequence>
<proteinExistence type="predicted"/>
<organism evidence="3 4">
    <name type="scientific">Arachis duranensis</name>
    <name type="common">Wild peanut</name>
    <dbReference type="NCBI Taxonomy" id="130453"/>
    <lineage>
        <taxon>Eukaryota</taxon>
        <taxon>Viridiplantae</taxon>
        <taxon>Streptophyta</taxon>
        <taxon>Embryophyta</taxon>
        <taxon>Tracheophyta</taxon>
        <taxon>Spermatophyta</taxon>
        <taxon>Magnoliopsida</taxon>
        <taxon>eudicotyledons</taxon>
        <taxon>Gunneridae</taxon>
        <taxon>Pentapetalae</taxon>
        <taxon>rosids</taxon>
        <taxon>fabids</taxon>
        <taxon>Fabales</taxon>
        <taxon>Fabaceae</taxon>
        <taxon>Papilionoideae</taxon>
        <taxon>50 kb inversion clade</taxon>
        <taxon>dalbergioids sensu lato</taxon>
        <taxon>Dalbergieae</taxon>
        <taxon>Pterocarpus clade</taxon>
        <taxon>Arachis</taxon>
    </lineage>
</organism>
<dbReference type="PANTHER" id="PTHR23272">
    <property type="entry name" value="BED FINGER-RELATED"/>
    <property type="match status" value="1"/>
</dbReference>
<evidence type="ECO:0000313" key="3">
    <source>
        <dbReference type="Proteomes" id="UP000515211"/>
    </source>
</evidence>
<gene>
    <name evidence="4" type="primary">LOC107489427</name>
</gene>
<feature type="domain" description="hAT-like transposase RNase-H fold" evidence="2">
    <location>
        <begin position="133"/>
        <end position="233"/>
    </location>
</feature>
<dbReference type="InterPro" id="IPR025525">
    <property type="entry name" value="hAT-like_transposase_RNase-H"/>
</dbReference>
<dbReference type="SUPFAM" id="SSF53098">
    <property type="entry name" value="Ribonuclease H-like"/>
    <property type="match status" value="1"/>
</dbReference>
<dbReference type="InterPro" id="IPR008906">
    <property type="entry name" value="HATC_C_dom"/>
</dbReference>
<accession>A0A6P4DBW8</accession>
<dbReference type="GeneID" id="107489427"/>
<dbReference type="GO" id="GO:0003677">
    <property type="term" value="F:DNA binding"/>
    <property type="evidence" value="ECO:0007669"/>
    <property type="project" value="InterPro"/>
</dbReference>
<dbReference type="Pfam" id="PF05699">
    <property type="entry name" value="Dimer_Tnp_hAT"/>
    <property type="match status" value="1"/>
</dbReference>
<protein>
    <submittedName>
        <fullName evidence="4">Zinc finger BED domain-containing protein RICESLEEPER 2-like</fullName>
    </submittedName>
</protein>
<dbReference type="RefSeq" id="XP_015965664.1">
    <property type="nucleotide sequence ID" value="XM_016110178.1"/>
</dbReference>
<reference evidence="4" key="2">
    <citation type="submission" date="2025-08" db="UniProtKB">
        <authorList>
            <consortium name="RefSeq"/>
        </authorList>
    </citation>
    <scope>IDENTIFICATION</scope>
    <source>
        <tissue evidence="4">Whole plant</tissue>
    </source>
</reference>
<dbReference type="PANTHER" id="PTHR23272:SF179">
    <property type="entry name" value="ZINC FINGER BED DOMAIN-CONTAINING PROTEIN RICESLEEPER 2-LIKE ISOFORM X1"/>
    <property type="match status" value="1"/>
</dbReference>
<evidence type="ECO:0000313" key="4">
    <source>
        <dbReference type="RefSeq" id="XP_015965664.1"/>
    </source>
</evidence>
<dbReference type="GO" id="GO:0046983">
    <property type="term" value="F:protein dimerization activity"/>
    <property type="evidence" value="ECO:0007669"/>
    <property type="project" value="InterPro"/>
</dbReference>
<evidence type="ECO:0000259" key="2">
    <source>
        <dbReference type="Pfam" id="PF14372"/>
    </source>
</evidence>
<name>A0A6P4DBW8_ARADU</name>
<keyword evidence="3" id="KW-1185">Reference proteome</keyword>
<dbReference type="KEGG" id="adu:107489427"/>
<evidence type="ECO:0000259" key="1">
    <source>
        <dbReference type="Pfam" id="PF05699"/>
    </source>
</evidence>
<dbReference type="OrthoDB" id="1937726at2759"/>
<reference evidence="3" key="1">
    <citation type="journal article" date="2016" name="Nat. Genet.">
        <title>The genome sequences of Arachis duranensis and Arachis ipaensis, the diploid ancestors of cultivated peanut.</title>
        <authorList>
            <person name="Bertioli D.J."/>
            <person name="Cannon S.B."/>
            <person name="Froenicke L."/>
            <person name="Huang G."/>
            <person name="Farmer A.D."/>
            <person name="Cannon E.K."/>
            <person name="Liu X."/>
            <person name="Gao D."/>
            <person name="Clevenger J."/>
            <person name="Dash S."/>
            <person name="Ren L."/>
            <person name="Moretzsohn M.C."/>
            <person name="Shirasawa K."/>
            <person name="Huang W."/>
            <person name="Vidigal B."/>
            <person name="Abernathy B."/>
            <person name="Chu Y."/>
            <person name="Niederhuth C.E."/>
            <person name="Umale P."/>
            <person name="Araujo A.C."/>
            <person name="Kozik A."/>
            <person name="Kim K.D."/>
            <person name="Burow M.D."/>
            <person name="Varshney R.K."/>
            <person name="Wang X."/>
            <person name="Zhang X."/>
            <person name="Barkley N."/>
            <person name="Guimaraes P.M."/>
            <person name="Isobe S."/>
            <person name="Guo B."/>
            <person name="Liao B."/>
            <person name="Stalker H.T."/>
            <person name="Schmitz R.J."/>
            <person name="Scheffler B.E."/>
            <person name="Leal-Bertioli S.C."/>
            <person name="Xun X."/>
            <person name="Jackson S.A."/>
            <person name="Michelmore R."/>
            <person name="Ozias-Akins P."/>
        </authorList>
    </citation>
    <scope>NUCLEOTIDE SEQUENCE [LARGE SCALE GENOMIC DNA]</scope>
    <source>
        <strain evidence="3">cv. V14167</strain>
    </source>
</reference>
<dbReference type="AlphaFoldDB" id="A0A6P4DBW8"/>
<dbReference type="Proteomes" id="UP000515211">
    <property type="component" value="Chromosome 5"/>
</dbReference>
<dbReference type="Pfam" id="PF14372">
    <property type="entry name" value="hAT-like_RNase-H"/>
    <property type="match status" value="1"/>
</dbReference>
<feature type="domain" description="HAT C-terminal dimerisation" evidence="1">
    <location>
        <begin position="288"/>
        <end position="371"/>
    </location>
</feature>
<dbReference type="InterPro" id="IPR012337">
    <property type="entry name" value="RNaseH-like_sf"/>
</dbReference>